<keyword evidence="3" id="KW-1185">Reference proteome</keyword>
<dbReference type="Proteomes" id="UP000244441">
    <property type="component" value="Chromosome"/>
</dbReference>
<evidence type="ECO:0008006" key="4">
    <source>
        <dbReference type="Google" id="ProtNLM"/>
    </source>
</evidence>
<evidence type="ECO:0000313" key="3">
    <source>
        <dbReference type="Proteomes" id="UP000244441"/>
    </source>
</evidence>
<gene>
    <name evidence="2" type="ORF">C2869_16800</name>
</gene>
<dbReference type="OrthoDB" id="5737916at2"/>
<keyword evidence="1" id="KW-0732">Signal</keyword>
<feature type="signal peptide" evidence="1">
    <location>
        <begin position="1"/>
        <end position="20"/>
    </location>
</feature>
<reference evidence="2 3" key="1">
    <citation type="submission" date="2018-01" db="EMBL/GenBank/DDBJ databases">
        <title>Genome sequence of a Cantenovulum-like bacteria.</title>
        <authorList>
            <person name="Tan W.R."/>
            <person name="Lau N.-S."/>
            <person name="Go F."/>
            <person name="Amirul A.-A.A."/>
        </authorList>
    </citation>
    <scope>NUCLEOTIDE SEQUENCE [LARGE SCALE GENOMIC DNA]</scope>
    <source>
        <strain evidence="2 3">CCB-QB4</strain>
    </source>
</reference>
<sequence length="194" mass="21686">MTLGLRLLLLVSSLSLLVSCSQTLTPLERDSTKHEQTNRLTGFLLFAVQTDSYIKHVNISGILPLRYSPKSAEQGNAYVLAEVPVGYYAFSSVETGVFDIEANDEHLWGFDIDPGVINYVGNLELLSQVKWCDSCFRLELANKSSFALEYLELAHPELLERTQVVYKGPGQDSFIEFAMAMKAQNTLAKQTEQN</sequence>
<dbReference type="RefSeq" id="WP_108604044.1">
    <property type="nucleotide sequence ID" value="NZ_CP026604.1"/>
</dbReference>
<organism evidence="2 3">
    <name type="scientific">Saccharobesus litoralis</name>
    <dbReference type="NCBI Taxonomy" id="2172099"/>
    <lineage>
        <taxon>Bacteria</taxon>
        <taxon>Pseudomonadati</taxon>
        <taxon>Pseudomonadota</taxon>
        <taxon>Gammaproteobacteria</taxon>
        <taxon>Alteromonadales</taxon>
        <taxon>Alteromonadaceae</taxon>
        <taxon>Saccharobesus</taxon>
    </lineage>
</organism>
<dbReference type="EMBL" id="CP026604">
    <property type="protein sequence ID" value="AWB67979.1"/>
    <property type="molecule type" value="Genomic_DNA"/>
</dbReference>
<evidence type="ECO:0000256" key="1">
    <source>
        <dbReference type="SAM" id="SignalP"/>
    </source>
</evidence>
<accession>A0A2S0VUU1</accession>
<dbReference type="AlphaFoldDB" id="A0A2S0VUU1"/>
<dbReference type="KEGG" id="cate:C2869_16800"/>
<proteinExistence type="predicted"/>
<feature type="chain" id="PRO_5015465685" description="DUF2846 domain-containing protein" evidence="1">
    <location>
        <begin position="21"/>
        <end position="194"/>
    </location>
</feature>
<dbReference type="PROSITE" id="PS51257">
    <property type="entry name" value="PROKAR_LIPOPROTEIN"/>
    <property type="match status" value="1"/>
</dbReference>
<name>A0A2S0VUU1_9ALTE</name>
<evidence type="ECO:0000313" key="2">
    <source>
        <dbReference type="EMBL" id="AWB67979.1"/>
    </source>
</evidence>
<protein>
    <recommendedName>
        <fullName evidence="4">DUF2846 domain-containing protein</fullName>
    </recommendedName>
</protein>